<reference evidence="2 4" key="1">
    <citation type="submission" date="2018-12" db="EMBL/GenBank/DDBJ databases">
        <authorList>
            <consortium name="Pathogen Informatics"/>
        </authorList>
    </citation>
    <scope>NUCLEOTIDE SEQUENCE [LARGE SCALE GENOMIC DNA]</scope>
    <source>
        <strain evidence="2 4">NCTC13193</strain>
    </source>
</reference>
<dbReference type="KEGG" id="sfw:WN53_01260"/>
<dbReference type="Proteomes" id="UP000503464">
    <property type="component" value="Chromosome"/>
</dbReference>
<dbReference type="KEGG" id="sfg:AV650_24005"/>
<dbReference type="OrthoDB" id="8607203at2"/>
<keyword evidence="6" id="KW-1185">Reference proteome</keyword>
<dbReference type="RefSeq" id="WP_024486957.1">
    <property type="nucleotide sequence ID" value="NZ_CAMISB010000009.1"/>
</dbReference>
<reference evidence="5" key="2">
    <citation type="submission" date="2020-03" db="EMBL/GenBank/DDBJ databases">
        <title>Genome sequences of seven Enterobacteriaceae strains isolated from Canadian wastewater treatment facilities.</title>
        <authorList>
            <person name="Huang H."/>
            <person name="Chmara J.T."/>
            <person name="Duceppe M.-O."/>
        </authorList>
    </citation>
    <scope>NUCLEOTIDE SEQUENCE [LARGE SCALE GENOMIC DNA]</scope>
    <source>
        <strain evidence="5">Biosolid 3</strain>
    </source>
</reference>
<dbReference type="STRING" id="47917.AV650_24005"/>
<dbReference type="GeneID" id="30318778"/>
<evidence type="ECO:0000313" key="2">
    <source>
        <dbReference type="EMBL" id="VEI74190.1"/>
    </source>
</evidence>
<dbReference type="Proteomes" id="UP001235341">
    <property type="component" value="Chromosome"/>
</dbReference>
<reference evidence="1" key="3">
    <citation type="submission" date="2022-06" db="EMBL/GenBank/DDBJ databases">
        <title>Genome sequences of seven Enterobacteriaceae strains isolated from Canadian wastewater treatment facilities.</title>
        <authorList>
            <person name="Huang H."/>
            <person name="Chmara J.T."/>
            <person name="Duceppe M.-O."/>
        </authorList>
    </citation>
    <scope>NUCLEOTIDE SEQUENCE</scope>
    <source>
        <strain evidence="1">HH13</strain>
    </source>
</reference>
<dbReference type="EMBL" id="LR134492">
    <property type="protein sequence ID" value="VEI74190.1"/>
    <property type="molecule type" value="Genomic_DNA"/>
</dbReference>
<evidence type="ECO:0000313" key="1">
    <source>
        <dbReference type="EMBL" id="QKJ58053.1"/>
    </source>
</evidence>
<dbReference type="Proteomes" id="UP000270487">
    <property type="component" value="Chromosome"/>
</dbReference>
<accession>A0A0F7H680</accession>
<evidence type="ECO:0000313" key="3">
    <source>
        <dbReference type="EMBL" id="WMT13704.1"/>
    </source>
</evidence>
<evidence type="ECO:0000313" key="5">
    <source>
        <dbReference type="Proteomes" id="UP000503464"/>
    </source>
</evidence>
<reference evidence="3 6" key="4">
    <citation type="submission" date="2023-08" db="EMBL/GenBank/DDBJ databases">
        <title>Complete Genome and Methylome dissection of Serratia fonticola NEB369.</title>
        <authorList>
            <person name="Fomenkov A."/>
            <person name="Roberts R.D."/>
        </authorList>
    </citation>
    <scope>NUCLEOTIDE SEQUENCE [LARGE SCALE GENOMIC DNA]</scope>
    <source>
        <strain evidence="3 6">NEB369</strain>
    </source>
</reference>
<evidence type="ECO:0000313" key="4">
    <source>
        <dbReference type="Proteomes" id="UP000270487"/>
    </source>
</evidence>
<proteinExistence type="predicted"/>
<organism evidence="2 4">
    <name type="scientific">Serratia fonticola</name>
    <dbReference type="NCBI Taxonomy" id="47917"/>
    <lineage>
        <taxon>Bacteria</taxon>
        <taxon>Pseudomonadati</taxon>
        <taxon>Pseudomonadota</taxon>
        <taxon>Gammaproteobacteria</taxon>
        <taxon>Enterobacterales</taxon>
        <taxon>Yersiniaceae</taxon>
        <taxon>Serratia</taxon>
    </lineage>
</organism>
<gene>
    <name evidence="1" type="ORF">G9399_06215</name>
    <name evidence="2" type="ORF">NCTC13193_04518</name>
    <name evidence="3" type="ORF">RFB13_21170</name>
</gene>
<evidence type="ECO:0000313" key="6">
    <source>
        <dbReference type="Proteomes" id="UP001235341"/>
    </source>
</evidence>
<sequence length="113" mass="12520">MLIDTFQWQTQASPSGNFVHNVRSAQFGDGYKQVSSNGLNQAVQQWQLAYTGHPAVTQSMLAFLNQHVLVAFFWTPPNGKKALFRVKSDSISVTPLARNVEALSFAFEQAFGV</sequence>
<dbReference type="EMBL" id="CP054160">
    <property type="protein sequence ID" value="QKJ58053.1"/>
    <property type="molecule type" value="Genomic_DNA"/>
</dbReference>
<name>A0A0F7H680_SERFO</name>
<dbReference type="InterPro" id="IPR010265">
    <property type="entry name" value="Phage_lambda_TipM"/>
</dbReference>
<dbReference type="AlphaFoldDB" id="A0A0F7H680"/>
<dbReference type="EMBL" id="CP133586">
    <property type="protein sequence ID" value="WMT13704.1"/>
    <property type="molecule type" value="Genomic_DNA"/>
</dbReference>
<protein>
    <submittedName>
        <fullName evidence="1">Phage tail protein</fullName>
    </submittedName>
    <submittedName>
        <fullName evidence="2">Phage-related protein</fullName>
    </submittedName>
</protein>
<dbReference type="Pfam" id="PF05939">
    <property type="entry name" value="Phage_min_tail"/>
    <property type="match status" value="1"/>
</dbReference>